<evidence type="ECO:0000256" key="2">
    <source>
        <dbReference type="ARBA" id="ARBA00023125"/>
    </source>
</evidence>
<evidence type="ECO:0000313" key="6">
    <source>
        <dbReference type="Proteomes" id="UP000441160"/>
    </source>
</evidence>
<dbReference type="Gene3D" id="1.10.10.60">
    <property type="entry name" value="Homeodomain-like"/>
    <property type="match status" value="1"/>
</dbReference>
<evidence type="ECO:0000256" key="1">
    <source>
        <dbReference type="ARBA" id="ARBA00023015"/>
    </source>
</evidence>
<feature type="domain" description="HTH araC/xylS-type" evidence="4">
    <location>
        <begin position="1"/>
        <end position="78"/>
    </location>
</feature>
<dbReference type="EMBL" id="WTRX01000542">
    <property type="protein sequence ID" value="MWU34615.1"/>
    <property type="molecule type" value="Genomic_DNA"/>
</dbReference>
<organism evidence="5 6">
    <name type="scientific">Escherichia coli</name>
    <dbReference type="NCBI Taxonomy" id="562"/>
    <lineage>
        <taxon>Bacteria</taxon>
        <taxon>Pseudomonadati</taxon>
        <taxon>Pseudomonadota</taxon>
        <taxon>Gammaproteobacteria</taxon>
        <taxon>Enterobacterales</taxon>
        <taxon>Enterobacteriaceae</taxon>
        <taxon>Escherichia</taxon>
    </lineage>
</organism>
<sequence length="81" mass="9411">ARYLYISVSTLHRRLASEGVSFQSILDDVRLNNALSAIQTTVKPISEIARENGYKCPSRFTERFHNRFKITPRELRKASRE</sequence>
<keyword evidence="2" id="KW-0238">DNA-binding</keyword>
<dbReference type="GO" id="GO:0000976">
    <property type="term" value="F:transcription cis-regulatory region binding"/>
    <property type="evidence" value="ECO:0007669"/>
    <property type="project" value="TreeGrafter"/>
</dbReference>
<proteinExistence type="predicted"/>
<accession>A0AAW9X959</accession>
<evidence type="ECO:0000256" key="3">
    <source>
        <dbReference type="ARBA" id="ARBA00023163"/>
    </source>
</evidence>
<dbReference type="Pfam" id="PF12833">
    <property type="entry name" value="HTH_18"/>
    <property type="match status" value="1"/>
</dbReference>
<dbReference type="PANTHER" id="PTHR47894">
    <property type="entry name" value="HTH-TYPE TRANSCRIPTIONAL REGULATOR GADX"/>
    <property type="match status" value="1"/>
</dbReference>
<dbReference type="Proteomes" id="UP000441160">
    <property type="component" value="Unassembled WGS sequence"/>
</dbReference>
<gene>
    <name evidence="5" type="ORF">GP944_29045</name>
</gene>
<dbReference type="PANTHER" id="PTHR47894:SF4">
    <property type="entry name" value="HTH-TYPE TRANSCRIPTIONAL REGULATOR GADX"/>
    <property type="match status" value="1"/>
</dbReference>
<dbReference type="PROSITE" id="PS01124">
    <property type="entry name" value="HTH_ARAC_FAMILY_2"/>
    <property type="match status" value="1"/>
</dbReference>
<dbReference type="SMART" id="SM00342">
    <property type="entry name" value="HTH_ARAC"/>
    <property type="match status" value="1"/>
</dbReference>
<reference evidence="5 6" key="1">
    <citation type="submission" date="2019-12" db="EMBL/GenBank/DDBJ databases">
        <title>Enteriobacteria Tanzani isolates_8377-8380.</title>
        <authorList>
            <person name="Subbiah M."/>
            <person name="Call D."/>
        </authorList>
    </citation>
    <scope>NUCLEOTIDE SEQUENCE [LARGE SCALE GENOMIC DNA]</scope>
    <source>
        <strain evidence="5 6">8378wB3</strain>
    </source>
</reference>
<dbReference type="AlphaFoldDB" id="A0AAW9X959"/>
<evidence type="ECO:0000259" key="4">
    <source>
        <dbReference type="PROSITE" id="PS01124"/>
    </source>
</evidence>
<dbReference type="GO" id="GO:0005829">
    <property type="term" value="C:cytosol"/>
    <property type="evidence" value="ECO:0007669"/>
    <property type="project" value="TreeGrafter"/>
</dbReference>
<dbReference type="RefSeq" id="WP_160459049.1">
    <property type="nucleotide sequence ID" value="NZ_WTRX01000542.1"/>
</dbReference>
<feature type="non-terminal residue" evidence="5">
    <location>
        <position position="1"/>
    </location>
</feature>
<comment type="caution">
    <text evidence="5">The sequence shown here is derived from an EMBL/GenBank/DDBJ whole genome shotgun (WGS) entry which is preliminary data.</text>
</comment>
<keyword evidence="3" id="KW-0804">Transcription</keyword>
<evidence type="ECO:0000313" key="5">
    <source>
        <dbReference type="EMBL" id="MWU34615.1"/>
    </source>
</evidence>
<dbReference type="InterPro" id="IPR018060">
    <property type="entry name" value="HTH_AraC"/>
</dbReference>
<dbReference type="SUPFAM" id="SSF46689">
    <property type="entry name" value="Homeodomain-like"/>
    <property type="match status" value="1"/>
</dbReference>
<protein>
    <submittedName>
        <fullName evidence="5">Helix-turn-helix domain-containing protein</fullName>
    </submittedName>
</protein>
<keyword evidence="1" id="KW-0805">Transcription regulation</keyword>
<name>A0AAW9X959_ECOLX</name>
<dbReference type="InterPro" id="IPR009057">
    <property type="entry name" value="Homeodomain-like_sf"/>
</dbReference>
<dbReference type="GO" id="GO:0003700">
    <property type="term" value="F:DNA-binding transcription factor activity"/>
    <property type="evidence" value="ECO:0007669"/>
    <property type="project" value="InterPro"/>
</dbReference>